<sequence length="210" mass="23532">MNFIEAKATYVSSLSPPYMVHACTIMGQKWPKESMYGTLRKQTKPGSSYRNSDIRGFKSNSDTWWENHTLNCYMAPRVENPNQKRIHGTLSPAVIGAITRRWDLHIIPVKLAEESYREFANYGRLSQERRLPGSAGIIRSRGASSKAIDMPPTLTTGKYADYCLSETQLSSTPPVGKSPKSTTGEWENDVLKDGIFVSSISRSFAKEVCE</sequence>
<dbReference type="AlphaFoldDB" id="A0A8X6PA50"/>
<gene>
    <name evidence="1" type="ORF">NPIL_558441</name>
</gene>
<keyword evidence="2" id="KW-1185">Reference proteome</keyword>
<organism evidence="1 2">
    <name type="scientific">Nephila pilipes</name>
    <name type="common">Giant wood spider</name>
    <name type="synonym">Nephila maculata</name>
    <dbReference type="NCBI Taxonomy" id="299642"/>
    <lineage>
        <taxon>Eukaryota</taxon>
        <taxon>Metazoa</taxon>
        <taxon>Ecdysozoa</taxon>
        <taxon>Arthropoda</taxon>
        <taxon>Chelicerata</taxon>
        <taxon>Arachnida</taxon>
        <taxon>Araneae</taxon>
        <taxon>Araneomorphae</taxon>
        <taxon>Entelegynae</taxon>
        <taxon>Araneoidea</taxon>
        <taxon>Nephilidae</taxon>
        <taxon>Nephila</taxon>
    </lineage>
</organism>
<proteinExistence type="predicted"/>
<comment type="caution">
    <text evidence="1">The sequence shown here is derived from an EMBL/GenBank/DDBJ whole genome shotgun (WGS) entry which is preliminary data.</text>
</comment>
<accession>A0A8X6PA50</accession>
<evidence type="ECO:0000313" key="1">
    <source>
        <dbReference type="EMBL" id="GFT59811.1"/>
    </source>
</evidence>
<reference evidence="1" key="1">
    <citation type="submission" date="2020-08" db="EMBL/GenBank/DDBJ databases">
        <title>Multicomponent nature underlies the extraordinary mechanical properties of spider dragline silk.</title>
        <authorList>
            <person name="Kono N."/>
            <person name="Nakamura H."/>
            <person name="Mori M."/>
            <person name="Yoshida Y."/>
            <person name="Ohtoshi R."/>
            <person name="Malay A.D."/>
            <person name="Moran D.A.P."/>
            <person name="Tomita M."/>
            <person name="Numata K."/>
            <person name="Arakawa K."/>
        </authorList>
    </citation>
    <scope>NUCLEOTIDE SEQUENCE</scope>
</reference>
<protein>
    <submittedName>
        <fullName evidence="1">Uncharacterized protein</fullName>
    </submittedName>
</protein>
<evidence type="ECO:0000313" key="2">
    <source>
        <dbReference type="Proteomes" id="UP000887013"/>
    </source>
</evidence>
<name>A0A8X6PA50_NEPPI</name>
<dbReference type="Proteomes" id="UP000887013">
    <property type="component" value="Unassembled WGS sequence"/>
</dbReference>
<dbReference type="EMBL" id="BMAW01067444">
    <property type="protein sequence ID" value="GFT59811.1"/>
    <property type="molecule type" value="Genomic_DNA"/>
</dbReference>